<reference evidence="2 3" key="1">
    <citation type="submission" date="2016-10" db="EMBL/GenBank/DDBJ databases">
        <authorList>
            <person name="de Groot N.N."/>
        </authorList>
    </citation>
    <scope>NUCLEOTIDE SEQUENCE [LARGE SCALE GENOMIC DNA]</scope>
    <source>
        <strain evidence="2 3">DSM 45317</strain>
    </source>
</reference>
<name>A0A1I4DUE3_9ACTN</name>
<organism evidence="2 3">
    <name type="scientific">Geodermatophilus ruber</name>
    <dbReference type="NCBI Taxonomy" id="504800"/>
    <lineage>
        <taxon>Bacteria</taxon>
        <taxon>Bacillati</taxon>
        <taxon>Actinomycetota</taxon>
        <taxon>Actinomycetes</taxon>
        <taxon>Geodermatophilales</taxon>
        <taxon>Geodermatophilaceae</taxon>
        <taxon>Geodermatophilus</taxon>
    </lineage>
</organism>
<sequence>MLGVVGLLPVLAGAAVVAALCGASSGWTRVEAWQAARSVALTAGEEAAVARTPPPITGPGARTADRVAR</sequence>
<dbReference type="EMBL" id="FOSW01000005">
    <property type="protein sequence ID" value="SFK97242.1"/>
    <property type="molecule type" value="Genomic_DNA"/>
</dbReference>
<evidence type="ECO:0000313" key="2">
    <source>
        <dbReference type="EMBL" id="SFK97242.1"/>
    </source>
</evidence>
<keyword evidence="3" id="KW-1185">Reference proteome</keyword>
<feature type="region of interest" description="Disordered" evidence="1">
    <location>
        <begin position="50"/>
        <end position="69"/>
    </location>
</feature>
<gene>
    <name evidence="2" type="ORF">SAMN04488085_10557</name>
</gene>
<accession>A0A1I4DUE3</accession>
<proteinExistence type="predicted"/>
<evidence type="ECO:0000313" key="3">
    <source>
        <dbReference type="Proteomes" id="UP000199152"/>
    </source>
</evidence>
<dbReference type="AlphaFoldDB" id="A0A1I4DUE3"/>
<dbReference type="InParanoid" id="A0A1I4DUE3"/>
<dbReference type="RefSeq" id="WP_177212733.1">
    <property type="nucleotide sequence ID" value="NZ_FOSW01000005.1"/>
</dbReference>
<dbReference type="Proteomes" id="UP000199152">
    <property type="component" value="Unassembled WGS sequence"/>
</dbReference>
<protein>
    <submittedName>
        <fullName evidence="2">Uncharacterized protein</fullName>
    </submittedName>
</protein>
<evidence type="ECO:0000256" key="1">
    <source>
        <dbReference type="SAM" id="MobiDB-lite"/>
    </source>
</evidence>